<dbReference type="InterPro" id="IPR046787">
    <property type="entry name" value="DnaT_2"/>
</dbReference>
<dbReference type="AlphaFoldDB" id="A0A4Y9S7A9"/>
<evidence type="ECO:0000313" key="3">
    <source>
        <dbReference type="Proteomes" id="UP000297729"/>
    </source>
</evidence>
<dbReference type="OrthoDB" id="8702413at2"/>
<evidence type="ECO:0000259" key="1">
    <source>
        <dbReference type="Pfam" id="PF20557"/>
    </source>
</evidence>
<accession>A0A4Y9S7A9</accession>
<name>A0A4Y9S7A9_9BURK</name>
<comment type="caution">
    <text evidence="2">The sequence shown here is derived from an EMBL/GenBank/DDBJ whole genome shotgun (WGS) entry which is preliminary data.</text>
</comment>
<dbReference type="Pfam" id="PF20557">
    <property type="entry name" value="DnaT_2"/>
    <property type="match status" value="1"/>
</dbReference>
<dbReference type="Proteomes" id="UP000297729">
    <property type="component" value="Unassembled WGS sequence"/>
</dbReference>
<dbReference type="RefSeq" id="WP_135204250.1">
    <property type="nucleotide sequence ID" value="NZ_SPVG01000245.1"/>
</dbReference>
<proteinExistence type="predicted"/>
<reference evidence="2 3" key="1">
    <citation type="submission" date="2019-03" db="EMBL/GenBank/DDBJ databases">
        <title>Draft Genome Sequence of Duganella callidus sp. nov., a Novel Duganella Species Isolated from Cultivated Soil.</title>
        <authorList>
            <person name="Raths R."/>
            <person name="Peta V."/>
            <person name="Bucking H."/>
        </authorList>
    </citation>
    <scope>NUCLEOTIDE SEQUENCE [LARGE SCALE GENOMIC DNA]</scope>
    <source>
        <strain evidence="2 3">DN04</strain>
    </source>
</reference>
<evidence type="ECO:0000313" key="2">
    <source>
        <dbReference type="EMBL" id="TFW15964.1"/>
    </source>
</evidence>
<sequence length="172" mass="18716">MLTETGTGLPNAESYISVADATAHHAAMGNAAWAALASDDLREQALRRATAYMQQTYRARWKGMRTTSSQALDWPRYDVELDDVGYGRYASILPSNVVPAEVRTACADLALRAATGVELSPDLDRTITRETVGPITTEYENGAPEAPRFRSVDRMLAPYLCGSSLSGRMVRG</sequence>
<feature type="domain" description="Putative DnaT-like" evidence="1">
    <location>
        <begin position="2"/>
        <end position="172"/>
    </location>
</feature>
<keyword evidence="3" id="KW-1185">Reference proteome</keyword>
<gene>
    <name evidence="2" type="ORF">E4L98_25050</name>
</gene>
<protein>
    <recommendedName>
        <fullName evidence="1">Putative DnaT-like domain-containing protein</fullName>
    </recommendedName>
</protein>
<dbReference type="EMBL" id="SPVG01000245">
    <property type="protein sequence ID" value="TFW15964.1"/>
    <property type="molecule type" value="Genomic_DNA"/>
</dbReference>
<organism evidence="2 3">
    <name type="scientific">Duganella callida</name>
    <dbReference type="NCBI Taxonomy" id="2561932"/>
    <lineage>
        <taxon>Bacteria</taxon>
        <taxon>Pseudomonadati</taxon>
        <taxon>Pseudomonadota</taxon>
        <taxon>Betaproteobacteria</taxon>
        <taxon>Burkholderiales</taxon>
        <taxon>Oxalobacteraceae</taxon>
        <taxon>Telluria group</taxon>
        <taxon>Duganella</taxon>
    </lineage>
</organism>